<evidence type="ECO:0000256" key="1">
    <source>
        <dbReference type="ARBA" id="ARBA00004123"/>
    </source>
</evidence>
<dbReference type="GO" id="GO:0005682">
    <property type="term" value="C:U5 snRNP"/>
    <property type="evidence" value="ECO:0007669"/>
    <property type="project" value="TreeGrafter"/>
</dbReference>
<dbReference type="GO" id="GO:0046540">
    <property type="term" value="C:U4/U6 x U5 tri-snRNP complex"/>
    <property type="evidence" value="ECO:0007669"/>
    <property type="project" value="InterPro"/>
</dbReference>
<proteinExistence type="inferred from homology"/>
<dbReference type="EMBL" id="JH000681">
    <property type="protein sequence ID" value="EGV97326.1"/>
    <property type="molecule type" value="Genomic_DNA"/>
</dbReference>
<evidence type="ECO:0000313" key="7">
    <source>
        <dbReference type="Proteomes" id="UP000001075"/>
    </source>
</evidence>
<dbReference type="GO" id="GO:0005681">
    <property type="term" value="C:spliceosomal complex"/>
    <property type="evidence" value="ECO:0007669"/>
    <property type="project" value="TreeGrafter"/>
</dbReference>
<keyword evidence="3" id="KW-0507">mRNA processing</keyword>
<dbReference type="AlphaFoldDB" id="G3HT10"/>
<evidence type="ECO:0000313" key="6">
    <source>
        <dbReference type="EMBL" id="EGV97326.1"/>
    </source>
</evidence>
<dbReference type="GO" id="GO:0000398">
    <property type="term" value="P:mRNA splicing, via spliceosome"/>
    <property type="evidence" value="ECO:0007669"/>
    <property type="project" value="InterPro"/>
</dbReference>
<evidence type="ECO:0000256" key="4">
    <source>
        <dbReference type="ARBA" id="ARBA00023187"/>
    </source>
</evidence>
<sequence length="91" mass="10318">NPTCIKMEEALYSIVEKVKHLAVVHDLPNPCTVMFFFRNKYIMIDLGTGNNNKIIWAMEDKQVDVIGCTMVPAKAGGLMASPKDYFTKCRY</sequence>
<dbReference type="InterPro" id="IPR036249">
    <property type="entry name" value="Thioredoxin-like_sf"/>
</dbReference>
<comment type="similarity">
    <text evidence="2">Belongs to the DIM1 family.</text>
</comment>
<dbReference type="PANTHER" id="PTHR12052:SF5">
    <property type="entry name" value="THIOREDOXIN-LIKE PROTEIN 4A"/>
    <property type="match status" value="1"/>
</dbReference>
<dbReference type="SUPFAM" id="SSF52833">
    <property type="entry name" value="Thioredoxin-like"/>
    <property type="match status" value="1"/>
</dbReference>
<reference evidence="7" key="1">
    <citation type="journal article" date="2011" name="Nat. Biotechnol.">
        <title>The genomic sequence of the Chinese hamster ovary (CHO)-K1 cell line.</title>
        <authorList>
            <person name="Xu X."/>
            <person name="Nagarajan H."/>
            <person name="Lewis N.E."/>
            <person name="Pan S."/>
            <person name="Cai Z."/>
            <person name="Liu X."/>
            <person name="Chen W."/>
            <person name="Xie M."/>
            <person name="Wang W."/>
            <person name="Hammond S."/>
            <person name="Andersen M.R."/>
            <person name="Neff N."/>
            <person name="Passarelli B."/>
            <person name="Koh W."/>
            <person name="Fan H.C."/>
            <person name="Wang J."/>
            <person name="Gui Y."/>
            <person name="Lee K.H."/>
            <person name="Betenbaugh M.J."/>
            <person name="Quake S.R."/>
            <person name="Famili I."/>
            <person name="Palsson B.O."/>
            <person name="Wang J."/>
        </authorList>
    </citation>
    <scope>NUCLEOTIDE SEQUENCE [LARGE SCALE GENOMIC DNA]</scope>
    <source>
        <strain evidence="7">CHO K1 cell line</strain>
    </source>
</reference>
<dbReference type="InterPro" id="IPR004123">
    <property type="entry name" value="Dim1"/>
</dbReference>
<dbReference type="STRING" id="10029.G3HT10"/>
<dbReference type="Proteomes" id="UP000001075">
    <property type="component" value="Unassembled WGS sequence"/>
</dbReference>
<evidence type="ECO:0000256" key="3">
    <source>
        <dbReference type="ARBA" id="ARBA00022664"/>
    </source>
</evidence>
<comment type="subcellular location">
    <subcellularLocation>
        <location evidence="1">Nucleus</location>
    </subcellularLocation>
</comment>
<evidence type="ECO:0000256" key="2">
    <source>
        <dbReference type="ARBA" id="ARBA00008241"/>
    </source>
</evidence>
<keyword evidence="5" id="KW-0539">Nucleus</keyword>
<dbReference type="SMART" id="SM01410">
    <property type="entry name" value="DIM1"/>
    <property type="match status" value="1"/>
</dbReference>
<dbReference type="Pfam" id="PF02966">
    <property type="entry name" value="DIM1"/>
    <property type="match status" value="1"/>
</dbReference>
<protein>
    <submittedName>
        <fullName evidence="6">Thioredoxin-like protein 4A</fullName>
    </submittedName>
</protein>
<accession>G3HT10</accession>
<keyword evidence="4" id="KW-0508">mRNA splicing</keyword>
<feature type="non-terminal residue" evidence="6">
    <location>
        <position position="1"/>
    </location>
</feature>
<name>G3HT10_CRIGR</name>
<dbReference type="Gene3D" id="3.40.30.10">
    <property type="entry name" value="Glutaredoxin"/>
    <property type="match status" value="1"/>
</dbReference>
<dbReference type="InParanoid" id="G3HT10"/>
<evidence type="ECO:0000256" key="5">
    <source>
        <dbReference type="ARBA" id="ARBA00023242"/>
    </source>
</evidence>
<organism evidence="6 7">
    <name type="scientific">Cricetulus griseus</name>
    <name type="common">Chinese hamster</name>
    <name type="synonym">Cricetulus barabensis griseus</name>
    <dbReference type="NCBI Taxonomy" id="10029"/>
    <lineage>
        <taxon>Eukaryota</taxon>
        <taxon>Metazoa</taxon>
        <taxon>Chordata</taxon>
        <taxon>Craniata</taxon>
        <taxon>Vertebrata</taxon>
        <taxon>Euteleostomi</taxon>
        <taxon>Mammalia</taxon>
        <taxon>Eutheria</taxon>
        <taxon>Euarchontoglires</taxon>
        <taxon>Glires</taxon>
        <taxon>Rodentia</taxon>
        <taxon>Myomorpha</taxon>
        <taxon>Muroidea</taxon>
        <taxon>Cricetidae</taxon>
        <taxon>Cricetinae</taxon>
        <taxon>Cricetulus</taxon>
    </lineage>
</organism>
<gene>
    <name evidence="6" type="ORF">I79_014011</name>
</gene>
<dbReference type="PANTHER" id="PTHR12052">
    <property type="entry name" value="THIOREDOXIN-LIKE PROTEN 4A, 4B"/>
    <property type="match status" value="1"/>
</dbReference>